<reference evidence="1 2" key="1">
    <citation type="submission" date="2010-09" db="EMBL/GenBank/DDBJ databases">
        <authorList>
            <person name="Durkin A.S."/>
            <person name="Madupu R."/>
            <person name="Torralba M."/>
            <person name="Gillis M."/>
            <person name="Methe B."/>
            <person name="Sutton G."/>
            <person name="Nelson K.E."/>
        </authorList>
    </citation>
    <scope>NUCLEOTIDE SEQUENCE [LARGE SCALE GENOMIC DNA]</scope>
    <source>
        <strain evidence="1 2">LactinV 01V1-a</strain>
    </source>
</reference>
<comment type="caution">
    <text evidence="1">The sequence shown here is derived from an EMBL/GenBank/DDBJ whole genome shotgun (WGS) entry which is preliminary data.</text>
</comment>
<sequence>MHFINIIFLNSFDKARLKASKEHLDALQSKILTFENIKAKENLLSQLQQFKIVLLMNRMKLNIPGYKNIISPNL</sequence>
<dbReference type="AlphaFoldDB" id="E1NU09"/>
<evidence type="ECO:0000313" key="2">
    <source>
        <dbReference type="Proteomes" id="UP000003648"/>
    </source>
</evidence>
<accession>E1NU09</accession>
<organism evidence="1 2">
    <name type="scientific">Lactobacillus iners LactinV 01V1-a</name>
    <dbReference type="NCBI Taxonomy" id="879297"/>
    <lineage>
        <taxon>Bacteria</taxon>
        <taxon>Bacillati</taxon>
        <taxon>Bacillota</taxon>
        <taxon>Bacilli</taxon>
        <taxon>Lactobacillales</taxon>
        <taxon>Lactobacillaceae</taxon>
        <taxon>Lactobacillus</taxon>
    </lineage>
</organism>
<gene>
    <name evidence="1" type="ORF">HMPREF9211_1080</name>
</gene>
<proteinExistence type="predicted"/>
<name>E1NU09_9LACO</name>
<dbReference type="Proteomes" id="UP000003648">
    <property type="component" value="Unassembled WGS sequence"/>
</dbReference>
<protein>
    <submittedName>
        <fullName evidence="1">Uncharacterized protein</fullName>
    </submittedName>
</protein>
<dbReference type="EMBL" id="AEHQ01000069">
    <property type="protein sequence ID" value="EFO70419.1"/>
    <property type="molecule type" value="Genomic_DNA"/>
</dbReference>
<evidence type="ECO:0000313" key="1">
    <source>
        <dbReference type="EMBL" id="EFO70419.1"/>
    </source>
</evidence>